<feature type="compositionally biased region" description="Basic and acidic residues" evidence="1">
    <location>
        <begin position="38"/>
        <end position="47"/>
    </location>
</feature>
<dbReference type="EMBL" id="SEKV01000115">
    <property type="protein sequence ID" value="TFY63910.1"/>
    <property type="molecule type" value="Genomic_DNA"/>
</dbReference>
<feature type="compositionally biased region" description="Basic and acidic residues" evidence="1">
    <location>
        <begin position="58"/>
        <end position="77"/>
    </location>
</feature>
<dbReference type="AlphaFoldDB" id="A0A4Y9YQ12"/>
<evidence type="ECO:0000256" key="1">
    <source>
        <dbReference type="SAM" id="MobiDB-lite"/>
    </source>
</evidence>
<dbReference type="Proteomes" id="UP000298390">
    <property type="component" value="Unassembled WGS sequence"/>
</dbReference>
<proteinExistence type="predicted"/>
<reference evidence="2 3" key="1">
    <citation type="submission" date="2019-01" db="EMBL/GenBank/DDBJ databases">
        <title>Genome sequencing of the rare red list fungi Fomitopsis rosea.</title>
        <authorList>
            <person name="Buettner E."/>
            <person name="Kellner H."/>
        </authorList>
    </citation>
    <scope>NUCLEOTIDE SEQUENCE [LARGE SCALE GENOMIC DNA]</scope>
    <source>
        <strain evidence="2 3">DSM 105464</strain>
    </source>
</reference>
<evidence type="ECO:0000313" key="2">
    <source>
        <dbReference type="EMBL" id="TFY63910.1"/>
    </source>
</evidence>
<dbReference type="STRING" id="34475.A0A4Y9YQ12"/>
<name>A0A4Y9YQ12_9APHY</name>
<comment type="caution">
    <text evidence="2">The sequence shown here is derived from an EMBL/GenBank/DDBJ whole genome shotgun (WGS) entry which is preliminary data.</text>
</comment>
<gene>
    <name evidence="2" type="ORF">EVJ58_g2968</name>
</gene>
<accession>A0A4Y9YQ12</accession>
<evidence type="ECO:0000313" key="3">
    <source>
        <dbReference type="Proteomes" id="UP000298390"/>
    </source>
</evidence>
<feature type="region of interest" description="Disordered" evidence="1">
    <location>
        <begin position="1"/>
        <end position="93"/>
    </location>
</feature>
<protein>
    <submittedName>
        <fullName evidence="2">Uncharacterized protein</fullName>
    </submittedName>
</protein>
<sequence length="151" mass="15662">MVGEVNVSTLGEAGAEQLVDATREALGHTPPLDSLAGEAKRAAEAHPEGGSFPVMDGDVERIEEAGRQEGEKLKAQESPDVDGEQTHSVNGLVGDVASLKLSDVRRTSNGSGLASPENFAMKHGVGTVLRSSAMRRTETGDSVEIIGDVIG</sequence>
<organism evidence="2 3">
    <name type="scientific">Rhodofomes roseus</name>
    <dbReference type="NCBI Taxonomy" id="34475"/>
    <lineage>
        <taxon>Eukaryota</taxon>
        <taxon>Fungi</taxon>
        <taxon>Dikarya</taxon>
        <taxon>Basidiomycota</taxon>
        <taxon>Agaricomycotina</taxon>
        <taxon>Agaricomycetes</taxon>
        <taxon>Polyporales</taxon>
        <taxon>Rhodofomes</taxon>
    </lineage>
</organism>